<evidence type="ECO:0000313" key="4">
    <source>
        <dbReference type="EMBL" id="KAE9319310.1"/>
    </source>
</evidence>
<evidence type="ECO:0000313" key="6">
    <source>
        <dbReference type="Proteomes" id="UP000486351"/>
    </source>
</evidence>
<evidence type="ECO:0000313" key="5">
    <source>
        <dbReference type="Proteomes" id="UP000460718"/>
    </source>
</evidence>
<comment type="caution">
    <text evidence="2">The sequence shown here is derived from an EMBL/GenBank/DDBJ whole genome shotgun (WGS) entry which is preliminary data.</text>
</comment>
<protein>
    <submittedName>
        <fullName evidence="2">Uncharacterized protein</fullName>
    </submittedName>
</protein>
<organism evidence="2 5">
    <name type="scientific">Phytophthora fragariae</name>
    <dbReference type="NCBI Taxonomy" id="53985"/>
    <lineage>
        <taxon>Eukaryota</taxon>
        <taxon>Sar</taxon>
        <taxon>Stramenopiles</taxon>
        <taxon>Oomycota</taxon>
        <taxon>Peronosporomycetes</taxon>
        <taxon>Peronosporales</taxon>
        <taxon>Peronosporaceae</taxon>
        <taxon>Phytophthora</taxon>
    </lineage>
</organism>
<feature type="region of interest" description="Disordered" evidence="1">
    <location>
        <begin position="1"/>
        <end position="118"/>
    </location>
</feature>
<proteinExistence type="predicted"/>
<dbReference type="Proteomes" id="UP000486351">
    <property type="component" value="Unassembled WGS sequence"/>
</dbReference>
<accession>A0A6A3IW53</accession>
<reference evidence="5 6" key="1">
    <citation type="submission" date="2018-09" db="EMBL/GenBank/DDBJ databases">
        <title>Genomic investigation of the strawberry pathogen Phytophthora fragariae indicates pathogenicity is determined by transcriptional variation in three key races.</title>
        <authorList>
            <person name="Adams T.M."/>
            <person name="Armitage A.D."/>
            <person name="Sobczyk M.K."/>
            <person name="Bates H.J."/>
            <person name="Dunwell J.M."/>
            <person name="Nellist C.F."/>
            <person name="Harrison R.J."/>
        </authorList>
    </citation>
    <scope>NUCLEOTIDE SEQUENCE [LARGE SCALE GENOMIC DNA]</scope>
    <source>
        <strain evidence="4 6">NOV-77</strain>
        <strain evidence="3 7">ONT-3</strain>
        <strain evidence="2 5">SCRP245</strain>
    </source>
</reference>
<feature type="compositionally biased region" description="Polar residues" evidence="1">
    <location>
        <begin position="59"/>
        <end position="71"/>
    </location>
</feature>
<dbReference type="Proteomes" id="UP000460718">
    <property type="component" value="Unassembled WGS sequence"/>
</dbReference>
<sequence>MDVVCSFGRSVDVDGDEWIDLGLPPDSEDVDESAPTQVLPKSADNDDNNPFAAQETSKKTPVTLVTASTQPVPEPEPEQSVGKTQPNLSKKTPQDPRVKTVPALRKPSRAPPAPVVMSKAARSKEALMAFYLGRAKQIEAKHQNMIVSPAKPRIISERSAPIGH</sequence>
<evidence type="ECO:0000256" key="1">
    <source>
        <dbReference type="SAM" id="MobiDB-lite"/>
    </source>
</evidence>
<name>A0A6A3IW53_9STRA</name>
<dbReference type="EMBL" id="QXFX01001323">
    <property type="protein sequence ID" value="KAE9092296.1"/>
    <property type="molecule type" value="Genomic_DNA"/>
</dbReference>
<dbReference type="AlphaFoldDB" id="A0A6A3IW53"/>
<evidence type="ECO:0000313" key="3">
    <source>
        <dbReference type="EMBL" id="KAE9092296.1"/>
    </source>
</evidence>
<dbReference type="Proteomes" id="UP000488956">
    <property type="component" value="Unassembled WGS sequence"/>
</dbReference>
<gene>
    <name evidence="4" type="ORF">PF008_g18302</name>
    <name evidence="3" type="ORF">PF010_g17858</name>
    <name evidence="2" type="ORF">PF011_g20047</name>
</gene>
<feature type="compositionally biased region" description="Polar residues" evidence="1">
    <location>
        <begin position="81"/>
        <end position="91"/>
    </location>
</feature>
<evidence type="ECO:0000313" key="2">
    <source>
        <dbReference type="EMBL" id="KAE8986291.1"/>
    </source>
</evidence>
<evidence type="ECO:0000313" key="7">
    <source>
        <dbReference type="Proteomes" id="UP000488956"/>
    </source>
</evidence>
<dbReference type="EMBL" id="QXFW01001750">
    <property type="protein sequence ID" value="KAE8986291.1"/>
    <property type="molecule type" value="Genomic_DNA"/>
</dbReference>
<dbReference type="EMBL" id="QXFY01001382">
    <property type="protein sequence ID" value="KAE9319310.1"/>
    <property type="molecule type" value="Genomic_DNA"/>
</dbReference>